<name>A0AAU9IVN7_9CILI</name>
<dbReference type="AlphaFoldDB" id="A0AAU9IVN7"/>
<sequence length="76" mass="9222">MLNLHKVSNIIFKFYIRRSTLATFDVKHSHLRGVAIKYHCPESHLIRKFLLFIKAYQLNNWTDWMSDRPLHPTWPE</sequence>
<evidence type="ECO:0000313" key="2">
    <source>
        <dbReference type="Proteomes" id="UP001162131"/>
    </source>
</evidence>
<gene>
    <name evidence="1" type="ORF">BSTOLATCC_MIC18795</name>
</gene>
<keyword evidence="2" id="KW-1185">Reference proteome</keyword>
<dbReference type="Proteomes" id="UP001162131">
    <property type="component" value="Unassembled WGS sequence"/>
</dbReference>
<accession>A0AAU9IVN7</accession>
<reference evidence="1" key="1">
    <citation type="submission" date="2021-09" db="EMBL/GenBank/DDBJ databases">
        <authorList>
            <consortium name="AG Swart"/>
            <person name="Singh M."/>
            <person name="Singh A."/>
            <person name="Seah K."/>
            <person name="Emmerich C."/>
        </authorList>
    </citation>
    <scope>NUCLEOTIDE SEQUENCE</scope>
    <source>
        <strain evidence="1">ATCC30299</strain>
    </source>
</reference>
<protein>
    <submittedName>
        <fullName evidence="1">Uncharacterized protein</fullName>
    </submittedName>
</protein>
<organism evidence="1 2">
    <name type="scientific">Blepharisma stoltei</name>
    <dbReference type="NCBI Taxonomy" id="1481888"/>
    <lineage>
        <taxon>Eukaryota</taxon>
        <taxon>Sar</taxon>
        <taxon>Alveolata</taxon>
        <taxon>Ciliophora</taxon>
        <taxon>Postciliodesmatophora</taxon>
        <taxon>Heterotrichea</taxon>
        <taxon>Heterotrichida</taxon>
        <taxon>Blepharismidae</taxon>
        <taxon>Blepharisma</taxon>
    </lineage>
</organism>
<evidence type="ECO:0000313" key="1">
    <source>
        <dbReference type="EMBL" id="CAG9317550.1"/>
    </source>
</evidence>
<proteinExistence type="predicted"/>
<comment type="caution">
    <text evidence="1">The sequence shown here is derived from an EMBL/GenBank/DDBJ whole genome shotgun (WGS) entry which is preliminary data.</text>
</comment>
<dbReference type="EMBL" id="CAJZBQ010000018">
    <property type="protein sequence ID" value="CAG9317550.1"/>
    <property type="molecule type" value="Genomic_DNA"/>
</dbReference>